<dbReference type="InterPro" id="IPR001680">
    <property type="entry name" value="WD40_rpt"/>
</dbReference>
<dbReference type="SUPFAM" id="SSF50978">
    <property type="entry name" value="WD40 repeat-like"/>
    <property type="match status" value="1"/>
</dbReference>
<comment type="pathway">
    <text evidence="1">Protein modification; peptidyl-diphthamide biosynthesis.</text>
</comment>
<proteinExistence type="inferred from homology"/>
<name>A0A6C1DMX3_SACPS</name>
<evidence type="ECO:0000313" key="9">
    <source>
        <dbReference type="Proteomes" id="UP000501346"/>
    </source>
</evidence>
<dbReference type="SMART" id="SM00320">
    <property type="entry name" value="WD40"/>
    <property type="match status" value="4"/>
</dbReference>
<dbReference type="Gene3D" id="2.130.10.10">
    <property type="entry name" value="YVTN repeat-like/Quinoprotein amine dehydrogenase"/>
    <property type="match status" value="1"/>
</dbReference>
<evidence type="ECO:0000256" key="7">
    <source>
        <dbReference type="ARBA" id="ARBA00047551"/>
    </source>
</evidence>
<organism evidence="8 9">
    <name type="scientific">Saccharomyces pastorianus</name>
    <name type="common">Lager yeast</name>
    <name type="synonym">Saccharomyces cerevisiae x Saccharomyces eubayanus</name>
    <dbReference type="NCBI Taxonomy" id="27292"/>
    <lineage>
        <taxon>Eukaryota</taxon>
        <taxon>Fungi</taxon>
        <taxon>Dikarya</taxon>
        <taxon>Ascomycota</taxon>
        <taxon>Saccharomycotina</taxon>
        <taxon>Saccharomycetes</taxon>
        <taxon>Saccharomycetales</taxon>
        <taxon>Saccharomycetaceae</taxon>
        <taxon>Saccharomyces</taxon>
    </lineage>
</organism>
<evidence type="ECO:0000256" key="1">
    <source>
        <dbReference type="ARBA" id="ARBA00005156"/>
    </source>
</evidence>
<keyword evidence="3" id="KW-0677">Repeat</keyword>
<evidence type="ECO:0000256" key="3">
    <source>
        <dbReference type="ARBA" id="ARBA00022737"/>
    </source>
</evidence>
<dbReference type="PANTHER" id="PTHR46042">
    <property type="entry name" value="DIPHTHINE METHYLTRANSFERASE"/>
    <property type="match status" value="1"/>
</dbReference>
<dbReference type="InterPro" id="IPR036322">
    <property type="entry name" value="WD40_repeat_dom_sf"/>
</dbReference>
<dbReference type="GO" id="GO:0017183">
    <property type="term" value="P:protein histidyl modification to diphthamide"/>
    <property type="evidence" value="ECO:0007669"/>
    <property type="project" value="TreeGrafter"/>
</dbReference>
<dbReference type="EC" id="3.1.1.97" evidence="6"/>
<protein>
    <recommendedName>
        <fullName evidence="6">methylated diphthine methylhydrolase</fullName>
        <ecNumber evidence="6">3.1.1.97</ecNumber>
    </recommendedName>
</protein>
<dbReference type="AlphaFoldDB" id="A0A6C1DMX3"/>
<evidence type="ECO:0000256" key="5">
    <source>
        <dbReference type="ARBA" id="ARBA00038092"/>
    </source>
</evidence>
<keyword evidence="2" id="KW-0853">WD repeat</keyword>
<dbReference type="InterPro" id="IPR052415">
    <property type="entry name" value="Diphthine_MTase"/>
</dbReference>
<dbReference type="GO" id="GO:0005737">
    <property type="term" value="C:cytoplasm"/>
    <property type="evidence" value="ECO:0007669"/>
    <property type="project" value="TreeGrafter"/>
</dbReference>
<dbReference type="EMBL" id="CP048984">
    <property type="protein sequence ID" value="QID78235.1"/>
    <property type="molecule type" value="Genomic_DNA"/>
</dbReference>
<reference evidence="8 9" key="1">
    <citation type="journal article" date="2019" name="BMC Genomics">
        <title>Chromosome level assembly and comparative genome analysis confirm lager-brewing yeasts originated from a single hybridization.</title>
        <authorList>
            <person name="Salazar A.N."/>
            <person name="Gorter de Vries A.R."/>
            <person name="van den Broek M."/>
            <person name="Brouwers N."/>
            <person name="de la Torre Cortes P."/>
            <person name="Kuijpers N.G.A."/>
            <person name="Daran J.G."/>
            <person name="Abeel T."/>
        </authorList>
    </citation>
    <scope>NUCLEOTIDE SEQUENCE [LARGE SCALE GENOMIC DNA]</scope>
    <source>
        <strain evidence="8 9">CBS 1483</strain>
    </source>
</reference>
<evidence type="ECO:0000256" key="6">
    <source>
        <dbReference type="ARBA" id="ARBA00039131"/>
    </source>
</evidence>
<dbReference type="InterPro" id="IPR015943">
    <property type="entry name" value="WD40/YVTN_repeat-like_dom_sf"/>
</dbReference>
<keyword evidence="9" id="KW-1185">Reference proteome</keyword>
<accession>A0A6C1DMX3</accession>
<comment type="catalytic activity">
    <reaction evidence="7">
        <text>diphthine methyl ester-[translation elongation factor 2] + H2O = diphthine-[translation elongation factor 2] + methanol + H(+)</text>
        <dbReference type="Rhea" id="RHEA:42656"/>
        <dbReference type="Rhea" id="RHEA-COMP:10172"/>
        <dbReference type="Rhea" id="RHEA-COMP:10173"/>
        <dbReference type="ChEBI" id="CHEBI:15377"/>
        <dbReference type="ChEBI" id="CHEBI:15378"/>
        <dbReference type="ChEBI" id="CHEBI:17790"/>
        <dbReference type="ChEBI" id="CHEBI:79005"/>
        <dbReference type="ChEBI" id="CHEBI:82696"/>
        <dbReference type="EC" id="3.1.1.97"/>
    </reaction>
</comment>
<dbReference type="PANTHER" id="PTHR46042:SF1">
    <property type="entry name" value="DIPHTHINE METHYLTRANSFERASE"/>
    <property type="match status" value="1"/>
</dbReference>
<evidence type="ECO:0000313" key="8">
    <source>
        <dbReference type="EMBL" id="QID78235.1"/>
    </source>
</evidence>
<dbReference type="OrthoDB" id="1930760at2759"/>
<sequence length="387" mass="43368">MDSIQESDVLNAVKTKLPPCCLRIFRNKIILVGTYDLDKSTGYRSGSLDVFTMDLKLLFSKDTYGAILDLKLSPFDDTLICTAHSTGNIMLWRIGCTDKDDFQSNELDIHAIANLQLFEKDVLIASCHFSPLDCKKLLVTNTAGEAATIDIRTLSVQFTASAIAQAYSKLDKIDYEVQGATEKVIHVESEQFLKPHELECWTAEFGSLQPFQDVVFTGGDDSRIMAHDLRSKEFIWGNNRIHDAGVVSIKCSQPNFRNNKPTSIITGSYDDNIRSLDLRMMGESIFPGENVPTVNKLACDLGGGVWRFVESPIDQEQSHHNGSDRLLVCCMYNGAKVVTMNDNSDEYFQIQHYLKKGHDSMCYGGDWSNSLIATCSFYDNSLQTWIV</sequence>
<evidence type="ECO:0000256" key="2">
    <source>
        <dbReference type="ARBA" id="ARBA00022574"/>
    </source>
</evidence>
<comment type="similarity">
    <text evidence="5">Belongs to the DPH7 family.</text>
</comment>
<dbReference type="GO" id="GO:0061685">
    <property type="term" value="F:diphthine methylesterase activity"/>
    <property type="evidence" value="ECO:0007669"/>
    <property type="project" value="UniProtKB-EC"/>
</dbReference>
<evidence type="ECO:0000256" key="4">
    <source>
        <dbReference type="ARBA" id="ARBA00022801"/>
    </source>
</evidence>
<dbReference type="Proteomes" id="UP000501346">
    <property type="component" value="Chromosome ScII"/>
</dbReference>
<keyword evidence="4" id="KW-0378">Hydrolase</keyword>
<gene>
    <name evidence="8" type="primary">RRT2_1</name>
    <name evidence="8" type="ORF">GRS66_000440</name>
</gene>